<dbReference type="KEGG" id="cint:HZF06_17155"/>
<keyword evidence="1" id="KW-0472">Membrane</keyword>
<keyword evidence="1" id="KW-1133">Transmembrane helix</keyword>
<evidence type="ECO:0000313" key="2">
    <source>
        <dbReference type="EMBL" id="QLY78798.1"/>
    </source>
</evidence>
<feature type="transmembrane region" description="Helical" evidence="1">
    <location>
        <begin position="115"/>
        <end position="148"/>
    </location>
</feature>
<protein>
    <submittedName>
        <fullName evidence="2">Uncharacterized protein</fullName>
    </submittedName>
</protein>
<reference evidence="2 3" key="1">
    <citation type="submission" date="2020-07" db="EMBL/GenBank/DDBJ databases">
        <title>Electron transfer.</title>
        <authorList>
            <person name="Huang L."/>
            <person name="Liu X."/>
            <person name="Zhou S."/>
        </authorList>
    </citation>
    <scope>NUCLEOTIDE SEQUENCE [LARGE SCALE GENOMIC DNA]</scope>
    <source>
        <strain evidence="2 3">Lx1</strain>
    </source>
</reference>
<dbReference type="RefSeq" id="WP_181601081.1">
    <property type="nucleotide sequence ID" value="NZ_CP059378.1"/>
</dbReference>
<dbReference type="Proteomes" id="UP000512286">
    <property type="component" value="Chromosome"/>
</dbReference>
<proteinExistence type="predicted"/>
<evidence type="ECO:0000313" key="3">
    <source>
        <dbReference type="Proteomes" id="UP000512286"/>
    </source>
</evidence>
<dbReference type="AlphaFoldDB" id="A0A7D7A1W4"/>
<accession>A0A7D7A1W4</accession>
<name>A0A7D7A1W4_9CLOT</name>
<dbReference type="EMBL" id="CP059378">
    <property type="protein sequence ID" value="QLY78798.1"/>
    <property type="molecule type" value="Genomic_DNA"/>
</dbReference>
<feature type="transmembrane region" description="Helical" evidence="1">
    <location>
        <begin position="154"/>
        <end position="176"/>
    </location>
</feature>
<gene>
    <name evidence="2" type="ORF">HZF06_17155</name>
</gene>
<keyword evidence="1" id="KW-0812">Transmembrane</keyword>
<evidence type="ECO:0000256" key="1">
    <source>
        <dbReference type="SAM" id="Phobius"/>
    </source>
</evidence>
<sequence>MNKEYDNYINKIVSNIGLSGKKARRVREDLYSSLIEKQQITGETNPYILMGDPEDIAEEFRENIGMESETYLEYKSKLNILGVHHYWYEYKSKVNIMGIPLLHINCKPMGVAKGIISIGSIAIGVLAFGGISIGAISFGAIAMGILAAIGGISLAGLFSIGGIAVAFGVSIGGLAISKLMACGGYASANIAIGGISKGVISIFKQSGEGRYLFDNSSNLKEIINTIKEVYPNISEKIINIMEKFISLFLMS</sequence>
<organism evidence="2 3">
    <name type="scientific">Clostridium intestinale</name>
    <dbReference type="NCBI Taxonomy" id="36845"/>
    <lineage>
        <taxon>Bacteria</taxon>
        <taxon>Bacillati</taxon>
        <taxon>Bacillota</taxon>
        <taxon>Clostridia</taxon>
        <taxon>Eubacteriales</taxon>
        <taxon>Clostridiaceae</taxon>
        <taxon>Clostridium</taxon>
    </lineage>
</organism>